<comment type="similarity">
    <text evidence="3">Belongs to the histone H3 family.</text>
</comment>
<dbReference type="SMART" id="SM00428">
    <property type="entry name" value="H3"/>
    <property type="match status" value="1"/>
</dbReference>
<comment type="caution">
    <text evidence="11">The sequence shown here is derived from an EMBL/GenBank/DDBJ whole genome shotgun (WGS) entry which is preliminary data.</text>
</comment>
<keyword evidence="4" id="KW-0158">Chromosome</keyword>
<dbReference type="InterPro" id="IPR009057">
    <property type="entry name" value="Homeodomain-like_sf"/>
</dbReference>
<dbReference type="CDD" id="cd22911">
    <property type="entry name" value="HFD_H3"/>
    <property type="match status" value="1"/>
</dbReference>
<dbReference type="InterPro" id="IPR009072">
    <property type="entry name" value="Histone-fold"/>
</dbReference>
<dbReference type="GO" id="GO:0005634">
    <property type="term" value="C:nucleus"/>
    <property type="evidence" value="ECO:0007669"/>
    <property type="project" value="UniProtKB-SubCell"/>
</dbReference>
<dbReference type="Pfam" id="PF00249">
    <property type="entry name" value="Myb_DNA-binding"/>
    <property type="match status" value="1"/>
</dbReference>
<dbReference type="Pfam" id="PF00125">
    <property type="entry name" value="Histone"/>
    <property type="match status" value="1"/>
</dbReference>
<dbReference type="InterPro" id="IPR001005">
    <property type="entry name" value="SANT/Myb"/>
</dbReference>
<evidence type="ECO:0000259" key="10">
    <source>
        <dbReference type="SMART" id="SM00717"/>
    </source>
</evidence>
<comment type="subcellular location">
    <subcellularLocation>
        <location evidence="2">Chromosome</location>
    </subcellularLocation>
    <subcellularLocation>
        <location evidence="1">Nucleus</location>
    </subcellularLocation>
</comment>
<protein>
    <submittedName>
        <fullName evidence="11">Histone H3</fullName>
    </submittedName>
</protein>
<organism evidence="11 12">
    <name type="scientific">Castilleja foliolosa</name>
    <dbReference type="NCBI Taxonomy" id="1961234"/>
    <lineage>
        <taxon>Eukaryota</taxon>
        <taxon>Viridiplantae</taxon>
        <taxon>Streptophyta</taxon>
        <taxon>Embryophyta</taxon>
        <taxon>Tracheophyta</taxon>
        <taxon>Spermatophyta</taxon>
        <taxon>Magnoliopsida</taxon>
        <taxon>eudicotyledons</taxon>
        <taxon>Gunneridae</taxon>
        <taxon>Pentapetalae</taxon>
        <taxon>asterids</taxon>
        <taxon>lamiids</taxon>
        <taxon>Lamiales</taxon>
        <taxon>Orobanchaceae</taxon>
        <taxon>Pedicularideae</taxon>
        <taxon>Castillejinae</taxon>
        <taxon>Castilleja</taxon>
    </lineage>
</organism>
<dbReference type="PRINTS" id="PR00622">
    <property type="entry name" value="HISTONEH3"/>
</dbReference>
<keyword evidence="8" id="KW-0544">Nucleosome core</keyword>
<evidence type="ECO:0000313" key="11">
    <source>
        <dbReference type="EMBL" id="KAL3615703.1"/>
    </source>
</evidence>
<feature type="domain" description="Myb-like" evidence="10">
    <location>
        <begin position="176"/>
        <end position="224"/>
    </location>
</feature>
<evidence type="ECO:0000256" key="3">
    <source>
        <dbReference type="ARBA" id="ARBA00010343"/>
    </source>
</evidence>
<proteinExistence type="inferred from homology"/>
<feature type="compositionally biased region" description="Low complexity" evidence="9">
    <location>
        <begin position="17"/>
        <end position="28"/>
    </location>
</feature>
<reference evidence="12" key="1">
    <citation type="journal article" date="2024" name="IScience">
        <title>Strigolactones Initiate the Formation of Haustorium-like Structures in Castilleja.</title>
        <authorList>
            <person name="Buerger M."/>
            <person name="Peterson D."/>
            <person name="Chory J."/>
        </authorList>
    </citation>
    <scope>NUCLEOTIDE SEQUENCE [LARGE SCALE GENOMIC DNA]</scope>
</reference>
<dbReference type="SUPFAM" id="SSF47113">
    <property type="entry name" value="Histone-fold"/>
    <property type="match status" value="1"/>
</dbReference>
<evidence type="ECO:0000256" key="8">
    <source>
        <dbReference type="ARBA" id="ARBA00023269"/>
    </source>
</evidence>
<accession>A0ABD3BE82</accession>
<dbReference type="Gene3D" id="1.10.20.10">
    <property type="entry name" value="Histone, subunit A"/>
    <property type="match status" value="1"/>
</dbReference>
<feature type="region of interest" description="Disordered" evidence="9">
    <location>
        <begin position="1"/>
        <end position="60"/>
    </location>
</feature>
<evidence type="ECO:0000256" key="1">
    <source>
        <dbReference type="ARBA" id="ARBA00004123"/>
    </source>
</evidence>
<dbReference type="GO" id="GO:0003677">
    <property type="term" value="F:DNA binding"/>
    <property type="evidence" value="ECO:0007669"/>
    <property type="project" value="UniProtKB-KW"/>
</dbReference>
<evidence type="ECO:0000256" key="9">
    <source>
        <dbReference type="SAM" id="MobiDB-lite"/>
    </source>
</evidence>
<keyword evidence="6" id="KW-0238">DNA-binding</keyword>
<keyword evidence="5" id="KW-0007">Acetylation</keyword>
<dbReference type="GO" id="GO:0000786">
    <property type="term" value="C:nucleosome"/>
    <property type="evidence" value="ECO:0007669"/>
    <property type="project" value="UniProtKB-KW"/>
</dbReference>
<evidence type="ECO:0000256" key="4">
    <source>
        <dbReference type="ARBA" id="ARBA00022454"/>
    </source>
</evidence>
<dbReference type="Gene3D" id="1.10.10.60">
    <property type="entry name" value="Homeodomain-like"/>
    <property type="match status" value="1"/>
</dbReference>
<dbReference type="InterPro" id="IPR007125">
    <property type="entry name" value="H2A/H2B/H3"/>
</dbReference>
<sequence length="237" mass="26824">MAGTKQSAKKNLRRKASAAGAGPSTSTAEQSPRRTPRSAAPSPRTGDGTRKKRRNRPGTVALREIRKYQKSWNLLIPASPFIRVVKEISFHEAPSITRWQAEALVALQEAAEDYIVQLFEEALLCAVHGKCVTLMSKDFELARRIGGKGRPWSRMFFIQKNRVSSSSQEVSSIAWEYIDMSEAEEDIINRMYKLVGDKWALIAGRVPGRSAEEIERFWLMRKRDDSKDQTKVHKPHA</sequence>
<evidence type="ECO:0000313" key="12">
    <source>
        <dbReference type="Proteomes" id="UP001632038"/>
    </source>
</evidence>
<keyword evidence="7" id="KW-0539">Nucleus</keyword>
<dbReference type="AlphaFoldDB" id="A0ABD3BE82"/>
<evidence type="ECO:0000256" key="2">
    <source>
        <dbReference type="ARBA" id="ARBA00004286"/>
    </source>
</evidence>
<gene>
    <name evidence="11" type="primary">CenH3</name>
    <name evidence="11" type="ORF">CASFOL_041364</name>
</gene>
<evidence type="ECO:0000256" key="6">
    <source>
        <dbReference type="ARBA" id="ARBA00023125"/>
    </source>
</evidence>
<dbReference type="SMART" id="SM00717">
    <property type="entry name" value="SANT"/>
    <property type="match status" value="1"/>
</dbReference>
<name>A0ABD3BE82_9LAMI</name>
<evidence type="ECO:0000256" key="7">
    <source>
        <dbReference type="ARBA" id="ARBA00023242"/>
    </source>
</evidence>
<dbReference type="EMBL" id="JAVIJP010000100">
    <property type="protein sequence ID" value="KAL3615703.1"/>
    <property type="molecule type" value="Genomic_DNA"/>
</dbReference>
<feature type="compositionally biased region" description="Basic residues" evidence="9">
    <location>
        <begin position="7"/>
        <end position="16"/>
    </location>
</feature>
<evidence type="ECO:0000256" key="5">
    <source>
        <dbReference type="ARBA" id="ARBA00022990"/>
    </source>
</evidence>
<keyword evidence="12" id="KW-1185">Reference proteome</keyword>
<dbReference type="PANTHER" id="PTHR45810">
    <property type="entry name" value="HISTONE H3.2"/>
    <property type="match status" value="1"/>
</dbReference>
<dbReference type="InterPro" id="IPR000164">
    <property type="entry name" value="Histone_H3/CENP-A"/>
</dbReference>
<dbReference type="SUPFAM" id="SSF46689">
    <property type="entry name" value="Homeodomain-like"/>
    <property type="match status" value="1"/>
</dbReference>
<dbReference type="Proteomes" id="UP001632038">
    <property type="component" value="Unassembled WGS sequence"/>
</dbReference>
<dbReference type="CDD" id="cd00167">
    <property type="entry name" value="SANT"/>
    <property type="match status" value="1"/>
</dbReference>
<dbReference type="FunFam" id="1.10.20.10:FF:000085">
    <property type="entry name" value="Histone H3.2"/>
    <property type="match status" value="1"/>
</dbReference>